<evidence type="ECO:0000256" key="3">
    <source>
        <dbReference type="ARBA" id="ARBA00022692"/>
    </source>
</evidence>
<feature type="transmembrane region" description="Helical" evidence="9">
    <location>
        <begin position="401"/>
        <end position="423"/>
    </location>
</feature>
<feature type="transmembrane region" description="Helical" evidence="9">
    <location>
        <begin position="435"/>
        <end position="460"/>
    </location>
</feature>
<accession>A0ABQ1YJR7</accession>
<evidence type="ECO:0000256" key="4">
    <source>
        <dbReference type="ARBA" id="ARBA00022989"/>
    </source>
</evidence>
<dbReference type="InterPro" id="IPR004797">
    <property type="entry name" value="Competence_ComEC/Rec2"/>
</dbReference>
<feature type="transmembrane region" description="Helical" evidence="9">
    <location>
        <begin position="375"/>
        <end position="394"/>
    </location>
</feature>
<keyword evidence="5 9" id="KW-0472">Membrane</keyword>
<organism evidence="11 12">
    <name type="scientific">Paenibacillus segetis</name>
    <dbReference type="NCBI Taxonomy" id="1325360"/>
    <lineage>
        <taxon>Bacteria</taxon>
        <taxon>Bacillati</taxon>
        <taxon>Bacillota</taxon>
        <taxon>Bacilli</taxon>
        <taxon>Bacillales</taxon>
        <taxon>Paenibacillaceae</taxon>
        <taxon>Paenibacillus</taxon>
    </lineage>
</organism>
<comment type="caution">
    <text evidence="11">The sequence shown here is derived from an EMBL/GenBank/DDBJ whole genome shotgun (WGS) entry which is preliminary data.</text>
</comment>
<dbReference type="Gene3D" id="3.60.15.10">
    <property type="entry name" value="Ribonuclease Z/Hydroxyacylglutathione hydrolase-like"/>
    <property type="match status" value="1"/>
</dbReference>
<dbReference type="PANTHER" id="PTHR30619:SF1">
    <property type="entry name" value="RECOMBINATION PROTEIN 2"/>
    <property type="match status" value="1"/>
</dbReference>
<feature type="transmembrane region" description="Helical" evidence="9">
    <location>
        <begin position="306"/>
        <end position="328"/>
    </location>
</feature>
<feature type="transmembrane region" description="Helical" evidence="9">
    <location>
        <begin position="53"/>
        <end position="69"/>
    </location>
</feature>
<evidence type="ECO:0000256" key="7">
    <source>
        <dbReference type="ARBA" id="ARBA00034301"/>
    </source>
</evidence>
<dbReference type="NCBIfam" id="TIGR00360">
    <property type="entry name" value="ComEC_N-term"/>
    <property type="match status" value="1"/>
</dbReference>
<dbReference type="InterPro" id="IPR025405">
    <property type="entry name" value="DUF4131"/>
</dbReference>
<dbReference type="InterPro" id="IPR001279">
    <property type="entry name" value="Metallo-B-lactamas"/>
</dbReference>
<comment type="function">
    <text evidence="7">Counteracts the endogenous Pycsar antiviral defense system. Phosphodiesterase that enables metal-dependent hydrolysis of host cyclic nucleotide Pycsar defense signals such as cCMP and cUMP.</text>
</comment>
<keyword evidence="2" id="KW-1003">Cell membrane</keyword>
<protein>
    <submittedName>
        <fullName evidence="11">DNA internalization-related competence protein ComEC/Rec2</fullName>
    </submittedName>
</protein>
<evidence type="ECO:0000313" key="12">
    <source>
        <dbReference type="Proteomes" id="UP000659344"/>
    </source>
</evidence>
<gene>
    <name evidence="11" type="primary">comEC</name>
    <name evidence="11" type="ORF">GCM10008013_29850</name>
</gene>
<comment type="catalytic activity">
    <reaction evidence="6">
        <text>3',5'-cyclic CMP + H2O = CMP + H(+)</text>
        <dbReference type="Rhea" id="RHEA:72675"/>
        <dbReference type="ChEBI" id="CHEBI:15377"/>
        <dbReference type="ChEBI" id="CHEBI:15378"/>
        <dbReference type="ChEBI" id="CHEBI:58003"/>
        <dbReference type="ChEBI" id="CHEBI:60377"/>
    </reaction>
    <physiologicalReaction direction="left-to-right" evidence="6">
        <dbReference type="Rhea" id="RHEA:72676"/>
    </physiologicalReaction>
</comment>
<dbReference type="CDD" id="cd07731">
    <property type="entry name" value="ComA-like_MBL-fold"/>
    <property type="match status" value="1"/>
</dbReference>
<dbReference type="SUPFAM" id="SSF56281">
    <property type="entry name" value="Metallo-hydrolase/oxidoreductase"/>
    <property type="match status" value="1"/>
</dbReference>
<feature type="transmembrane region" description="Helical" evidence="9">
    <location>
        <begin position="499"/>
        <end position="516"/>
    </location>
</feature>
<evidence type="ECO:0000259" key="10">
    <source>
        <dbReference type="SMART" id="SM00849"/>
    </source>
</evidence>
<comment type="subcellular location">
    <subcellularLocation>
        <location evidence="1">Cell membrane</location>
        <topology evidence="1">Multi-pass membrane protein</topology>
    </subcellularLocation>
</comment>
<evidence type="ECO:0000256" key="8">
    <source>
        <dbReference type="ARBA" id="ARBA00048505"/>
    </source>
</evidence>
<dbReference type="InterPro" id="IPR004477">
    <property type="entry name" value="ComEC_N"/>
</dbReference>
<keyword evidence="12" id="KW-1185">Reference proteome</keyword>
<feature type="transmembrane region" description="Helical" evidence="9">
    <location>
        <begin position="556"/>
        <end position="579"/>
    </location>
</feature>
<dbReference type="InterPro" id="IPR052159">
    <property type="entry name" value="Competence_DNA_uptake"/>
</dbReference>
<dbReference type="Pfam" id="PF00753">
    <property type="entry name" value="Lactamase_B"/>
    <property type="match status" value="1"/>
</dbReference>
<evidence type="ECO:0000256" key="5">
    <source>
        <dbReference type="ARBA" id="ARBA00023136"/>
    </source>
</evidence>
<name>A0ABQ1YJR7_9BACL</name>
<evidence type="ECO:0000313" key="11">
    <source>
        <dbReference type="EMBL" id="GGH28050.1"/>
    </source>
</evidence>
<feature type="transmembrane region" description="Helical" evidence="9">
    <location>
        <begin position="28"/>
        <end position="46"/>
    </location>
</feature>
<keyword evidence="3 9" id="KW-0812">Transmembrane</keyword>
<dbReference type="InterPro" id="IPR036866">
    <property type="entry name" value="RibonucZ/Hydroxyglut_hydro"/>
</dbReference>
<dbReference type="NCBIfam" id="TIGR00361">
    <property type="entry name" value="ComEC_Rec2"/>
    <property type="match status" value="1"/>
</dbReference>
<evidence type="ECO:0000256" key="9">
    <source>
        <dbReference type="SAM" id="Phobius"/>
    </source>
</evidence>
<dbReference type="PANTHER" id="PTHR30619">
    <property type="entry name" value="DNA INTERNALIZATION/COMPETENCE PROTEIN COMEC/REC2"/>
    <property type="match status" value="1"/>
</dbReference>
<feature type="transmembrane region" description="Helical" evidence="9">
    <location>
        <begin position="349"/>
        <end position="369"/>
    </location>
</feature>
<dbReference type="SMART" id="SM00849">
    <property type="entry name" value="Lactamase_B"/>
    <property type="match status" value="1"/>
</dbReference>
<proteinExistence type="predicted"/>
<comment type="catalytic activity">
    <reaction evidence="8">
        <text>3',5'-cyclic UMP + H2O = UMP + H(+)</text>
        <dbReference type="Rhea" id="RHEA:70575"/>
        <dbReference type="ChEBI" id="CHEBI:15377"/>
        <dbReference type="ChEBI" id="CHEBI:15378"/>
        <dbReference type="ChEBI" id="CHEBI:57865"/>
        <dbReference type="ChEBI" id="CHEBI:184387"/>
    </reaction>
    <physiologicalReaction direction="left-to-right" evidence="8">
        <dbReference type="Rhea" id="RHEA:70576"/>
    </physiologicalReaction>
</comment>
<dbReference type="EMBL" id="BMFT01000001">
    <property type="protein sequence ID" value="GGH28050.1"/>
    <property type="molecule type" value="Genomic_DNA"/>
</dbReference>
<dbReference type="Pfam" id="PF03772">
    <property type="entry name" value="Competence"/>
    <property type="match status" value="1"/>
</dbReference>
<feature type="transmembrane region" description="Helical" evidence="9">
    <location>
        <begin position="472"/>
        <end position="493"/>
    </location>
</feature>
<dbReference type="RefSeq" id="WP_188540079.1">
    <property type="nucleotide sequence ID" value="NZ_BMFT01000001.1"/>
</dbReference>
<dbReference type="Pfam" id="PF13567">
    <property type="entry name" value="DUF4131"/>
    <property type="match status" value="1"/>
</dbReference>
<sequence length="872" mass="96232">MSRRPLAVTACCWIVGSGMAYLYNGSSLWLLCAGVSLLCPFLKLIGHCSWKQMLLLWLAFSLGAAYWVYNDGRNVSHIPEALYAGGATAKVEELAVFAEGTIVSAVDIDGDRADFTLALTTIRVNIPVESGQKATGREKGVAGERVMVQLRLASPEELGIAAKWGRGDHIKLAGSIASPATATNYGGFNYREYLHNKRIHWLFKAKGASALELTTGTFTTATFFGWIDDRRYGIGEIIGRLFPDWQAGFMKGLIIGLSDDLDQDKYDQFTGLGLTHILAISGSHVAINISLIFAVLRLCRVTRERALLIVFWFLPAYVLITGFSPSVIRSGIMSMLGVYLLRRGLLKDGLNVLSAAALVMLFWEPYFLLNVSFQLSFAVTAGLILFVPLLTPYFKWLPQKIRGAVAITVAAQIVSFPLTIYYFNQFSLLSIAANLFLVPVISVVTLPLGTAALLLGMVWLPLGQWITYPVRFLNSGTFMVTEWLNGLPGFMTYWKSPSLIWILSFYGVVYFLLYSMSRRNQLDLASTISALDDTVPLQPLQDHDNRRSTLDVNSRLVWGRVGLQVMLAGCTILLLLIGYQPVNSKGTGHVQFIDVGQGDCTLMTTPDGKNILVDGGGTVSFRKPGDSWRDRKDPYEVGAKTVVPLLKKRGIHTLDVVIMTHGDQDHVGGLQAVLEHFPVNSVIMNGSLTDSKTVTKLMSTAIAKDIPIYSVSRGMLLKPDERTTLEFLSPKPTENRTGEIPYIQEQNHESVVFRLQMDGSSFLFTGDMDEAAELKVIEIDNQTPSPPQDHNIDVLKVAHHGSKTSSSQAWLTYWNPVMAVISVGASNSYGHPYPAVVERLLGQGTDILRTDQNGEIQMEVKAGELRVRHMFR</sequence>
<keyword evidence="4 9" id="KW-1133">Transmembrane helix</keyword>
<dbReference type="InterPro" id="IPR035681">
    <property type="entry name" value="ComA-like_MBL"/>
</dbReference>
<reference evidence="12" key="1">
    <citation type="journal article" date="2019" name="Int. J. Syst. Evol. Microbiol.">
        <title>The Global Catalogue of Microorganisms (GCM) 10K type strain sequencing project: providing services to taxonomists for standard genome sequencing and annotation.</title>
        <authorList>
            <consortium name="The Broad Institute Genomics Platform"/>
            <consortium name="The Broad Institute Genome Sequencing Center for Infectious Disease"/>
            <person name="Wu L."/>
            <person name="Ma J."/>
        </authorList>
    </citation>
    <scope>NUCLEOTIDE SEQUENCE [LARGE SCALE GENOMIC DNA]</scope>
    <source>
        <strain evidence="12">CGMCC 1.12769</strain>
    </source>
</reference>
<evidence type="ECO:0000256" key="6">
    <source>
        <dbReference type="ARBA" id="ARBA00034221"/>
    </source>
</evidence>
<dbReference type="Proteomes" id="UP000659344">
    <property type="component" value="Unassembled WGS sequence"/>
</dbReference>
<evidence type="ECO:0000256" key="2">
    <source>
        <dbReference type="ARBA" id="ARBA00022475"/>
    </source>
</evidence>
<feature type="domain" description="Metallo-beta-lactamase" evidence="10">
    <location>
        <begin position="597"/>
        <end position="825"/>
    </location>
</feature>
<evidence type="ECO:0000256" key="1">
    <source>
        <dbReference type="ARBA" id="ARBA00004651"/>
    </source>
</evidence>